<keyword evidence="2" id="KW-0547">Nucleotide-binding</keyword>
<proteinExistence type="predicted"/>
<dbReference type="Gene3D" id="3.40.50.300">
    <property type="entry name" value="P-loop containing nucleotide triphosphate hydrolases"/>
    <property type="match status" value="1"/>
</dbReference>
<dbReference type="GO" id="GO:0006281">
    <property type="term" value="P:DNA repair"/>
    <property type="evidence" value="ECO:0007669"/>
    <property type="project" value="TreeGrafter"/>
</dbReference>
<dbReference type="InterPro" id="IPR027417">
    <property type="entry name" value="P-loop_NTPase"/>
</dbReference>
<keyword evidence="1" id="KW-0235">DNA replication</keyword>
<dbReference type="GO" id="GO:0005524">
    <property type="term" value="F:ATP binding"/>
    <property type="evidence" value="ECO:0007669"/>
    <property type="project" value="UniProtKB-KW"/>
</dbReference>
<evidence type="ECO:0000256" key="1">
    <source>
        <dbReference type="ARBA" id="ARBA00022705"/>
    </source>
</evidence>
<keyword evidence="3" id="KW-0067">ATP-binding</keyword>
<evidence type="ECO:0000256" key="3">
    <source>
        <dbReference type="ARBA" id="ARBA00022840"/>
    </source>
</evidence>
<name>A0A6C0ILY8_9ZZZZ</name>
<evidence type="ECO:0000256" key="2">
    <source>
        <dbReference type="ARBA" id="ARBA00022741"/>
    </source>
</evidence>
<dbReference type="SUPFAM" id="SSF52540">
    <property type="entry name" value="P-loop containing nucleoside triphosphate hydrolases"/>
    <property type="match status" value="1"/>
</dbReference>
<organism evidence="4">
    <name type="scientific">viral metagenome</name>
    <dbReference type="NCBI Taxonomy" id="1070528"/>
    <lineage>
        <taxon>unclassified sequences</taxon>
        <taxon>metagenomes</taxon>
        <taxon>organismal metagenomes</taxon>
    </lineage>
</organism>
<sequence>MEKIAIHKEIYKKLNHFIEINKIPNILFHGKYGCGKKTIVNDFINKIYNNNYTKDLVMFVNCSHGKGIKFIRDELKFFAKTIVQNNEGNVNFKTIVLSNVDKLTMDAQSALRRCIELFSYSTRFFVVAEDKYKLMKPILSRFCELYVPEPIYQGKIINLNSYLLEKTYKTKSYKTSRMTWFKKELQKLFNISTENMTLELISEKSVFFYEKGYNSIEMMDVIKNMEHDKNIIEIYLCHNKMRKEVRNEKILMLMIMNCIFLQKNNNDINNLSFL</sequence>
<dbReference type="EMBL" id="MN740210">
    <property type="protein sequence ID" value="QHT93839.1"/>
    <property type="molecule type" value="Genomic_DNA"/>
</dbReference>
<accession>A0A6C0ILY8</accession>
<dbReference type="GO" id="GO:0003689">
    <property type="term" value="F:DNA clamp loader activity"/>
    <property type="evidence" value="ECO:0007669"/>
    <property type="project" value="TreeGrafter"/>
</dbReference>
<dbReference type="GO" id="GO:0005663">
    <property type="term" value="C:DNA replication factor C complex"/>
    <property type="evidence" value="ECO:0007669"/>
    <property type="project" value="TreeGrafter"/>
</dbReference>
<dbReference type="PANTHER" id="PTHR11669">
    <property type="entry name" value="REPLICATION FACTOR C / DNA POLYMERASE III GAMMA-TAU SUBUNIT"/>
    <property type="match status" value="1"/>
</dbReference>
<evidence type="ECO:0008006" key="5">
    <source>
        <dbReference type="Google" id="ProtNLM"/>
    </source>
</evidence>
<dbReference type="PANTHER" id="PTHR11669:SF20">
    <property type="entry name" value="REPLICATION FACTOR C SUBUNIT 4"/>
    <property type="match status" value="1"/>
</dbReference>
<evidence type="ECO:0000313" key="4">
    <source>
        <dbReference type="EMBL" id="QHT93839.1"/>
    </source>
</evidence>
<protein>
    <recommendedName>
        <fullName evidence="5">Replication factor C small subunit</fullName>
    </recommendedName>
</protein>
<reference evidence="4" key="1">
    <citation type="journal article" date="2020" name="Nature">
        <title>Giant virus diversity and host interactions through global metagenomics.</title>
        <authorList>
            <person name="Schulz F."/>
            <person name="Roux S."/>
            <person name="Paez-Espino D."/>
            <person name="Jungbluth S."/>
            <person name="Walsh D.A."/>
            <person name="Denef V.J."/>
            <person name="McMahon K.D."/>
            <person name="Konstantinidis K.T."/>
            <person name="Eloe-Fadrosh E.A."/>
            <person name="Kyrpides N.C."/>
            <person name="Woyke T."/>
        </authorList>
    </citation>
    <scope>NUCLEOTIDE SEQUENCE</scope>
    <source>
        <strain evidence="4">GVMAG-M-3300024258-14</strain>
    </source>
</reference>
<dbReference type="GO" id="GO:0006261">
    <property type="term" value="P:DNA-templated DNA replication"/>
    <property type="evidence" value="ECO:0007669"/>
    <property type="project" value="TreeGrafter"/>
</dbReference>
<dbReference type="CDD" id="cd00009">
    <property type="entry name" value="AAA"/>
    <property type="match status" value="1"/>
</dbReference>
<dbReference type="InterPro" id="IPR050238">
    <property type="entry name" value="DNA_Rep/Repair_Clamp_Loader"/>
</dbReference>
<dbReference type="AlphaFoldDB" id="A0A6C0ILY8"/>